<dbReference type="PRINTS" id="PR00039">
    <property type="entry name" value="HTHLYSR"/>
</dbReference>
<dbReference type="Gene3D" id="1.10.10.10">
    <property type="entry name" value="Winged helix-like DNA-binding domain superfamily/Winged helix DNA-binding domain"/>
    <property type="match status" value="1"/>
</dbReference>
<dbReference type="Gene3D" id="3.40.190.290">
    <property type="match status" value="1"/>
</dbReference>
<dbReference type="PROSITE" id="PS50931">
    <property type="entry name" value="HTH_LYSR"/>
    <property type="match status" value="1"/>
</dbReference>
<keyword evidence="2" id="KW-0805">Transcription regulation</keyword>
<proteinExistence type="inferred from homology"/>
<dbReference type="GO" id="GO:0003677">
    <property type="term" value="F:DNA binding"/>
    <property type="evidence" value="ECO:0007669"/>
    <property type="project" value="UniProtKB-KW"/>
</dbReference>
<sequence>MQMRQFRYLVGIADELSFTRAARALNVSQPALSQTIKDLEDDLGVRLFDRSARIVRLTEAGVIAVDHARRALAVTHALRETIDAYRGLKRGRLRLGVTQTFNALYLPAIVSQFIRCHDAVDIEVLELANAEIFDRLASGELSLGVGIGPVAPPLAAYKLYTDSLAFVCARSHAFAALPTIKPRALADQRLALLSHGYTTRASIDAFLQHHGVSPKRVLEFNTFSAIMSAVSDGACVSIVPADASSVSPKLDLYFGRIQPAPPQRTVCLLKGPAGLTTPAAQKFEDIVRAYFRTGAPR</sequence>
<protein>
    <submittedName>
        <fullName evidence="6">LysR family transcriptional regulator, cyn operon transcriptional activator</fullName>
    </submittedName>
</protein>
<dbReference type="InterPro" id="IPR036388">
    <property type="entry name" value="WH-like_DNA-bd_sf"/>
</dbReference>
<comment type="similarity">
    <text evidence="1">Belongs to the LysR transcriptional regulatory family.</text>
</comment>
<dbReference type="InterPro" id="IPR000847">
    <property type="entry name" value="LysR_HTH_N"/>
</dbReference>
<dbReference type="Pfam" id="PF00126">
    <property type="entry name" value="HTH_1"/>
    <property type="match status" value="1"/>
</dbReference>
<evidence type="ECO:0000259" key="5">
    <source>
        <dbReference type="PROSITE" id="PS50931"/>
    </source>
</evidence>
<dbReference type="RefSeq" id="WP_091677313.1">
    <property type="nucleotide sequence ID" value="NZ_FOSN01000001.1"/>
</dbReference>
<reference evidence="6 7" key="1">
    <citation type="submission" date="2016-10" db="EMBL/GenBank/DDBJ databases">
        <authorList>
            <person name="de Groot N.N."/>
        </authorList>
    </citation>
    <scope>NUCLEOTIDE SEQUENCE [LARGE SCALE GENOMIC DNA]</scope>
    <source>
        <strain evidence="6 7">NE2</strain>
    </source>
</reference>
<evidence type="ECO:0000313" key="6">
    <source>
        <dbReference type="EMBL" id="SFJ99215.1"/>
    </source>
</evidence>
<dbReference type="SUPFAM" id="SSF46785">
    <property type="entry name" value="Winged helix' DNA-binding domain"/>
    <property type="match status" value="1"/>
</dbReference>
<organism evidence="6 7">
    <name type="scientific">Methylocapsa palsarum</name>
    <dbReference type="NCBI Taxonomy" id="1612308"/>
    <lineage>
        <taxon>Bacteria</taxon>
        <taxon>Pseudomonadati</taxon>
        <taxon>Pseudomonadota</taxon>
        <taxon>Alphaproteobacteria</taxon>
        <taxon>Hyphomicrobiales</taxon>
        <taxon>Beijerinckiaceae</taxon>
        <taxon>Methylocapsa</taxon>
    </lineage>
</organism>
<keyword evidence="3" id="KW-0238">DNA-binding</keyword>
<dbReference type="InterPro" id="IPR050950">
    <property type="entry name" value="HTH-type_LysR_regulators"/>
</dbReference>
<dbReference type="SUPFAM" id="SSF53850">
    <property type="entry name" value="Periplasmic binding protein-like II"/>
    <property type="match status" value="1"/>
</dbReference>
<dbReference type="Pfam" id="PF03466">
    <property type="entry name" value="LysR_substrate"/>
    <property type="match status" value="1"/>
</dbReference>
<dbReference type="EMBL" id="FOSN01000001">
    <property type="protein sequence ID" value="SFJ99215.1"/>
    <property type="molecule type" value="Genomic_DNA"/>
</dbReference>
<dbReference type="FunFam" id="1.10.10.10:FF:000001">
    <property type="entry name" value="LysR family transcriptional regulator"/>
    <property type="match status" value="1"/>
</dbReference>
<evidence type="ECO:0000256" key="1">
    <source>
        <dbReference type="ARBA" id="ARBA00009437"/>
    </source>
</evidence>
<dbReference type="CDD" id="cd05466">
    <property type="entry name" value="PBP2_LTTR_substrate"/>
    <property type="match status" value="1"/>
</dbReference>
<dbReference type="Proteomes" id="UP000198755">
    <property type="component" value="Unassembled WGS sequence"/>
</dbReference>
<keyword evidence="4" id="KW-0804">Transcription</keyword>
<name>A0A1I3VVF0_9HYPH</name>
<evidence type="ECO:0000256" key="2">
    <source>
        <dbReference type="ARBA" id="ARBA00023015"/>
    </source>
</evidence>
<dbReference type="InterPro" id="IPR005119">
    <property type="entry name" value="LysR_subst-bd"/>
</dbReference>
<dbReference type="GO" id="GO:0005829">
    <property type="term" value="C:cytosol"/>
    <property type="evidence" value="ECO:0007669"/>
    <property type="project" value="TreeGrafter"/>
</dbReference>
<feature type="domain" description="HTH lysR-type" evidence="5">
    <location>
        <begin position="1"/>
        <end position="58"/>
    </location>
</feature>
<dbReference type="OrthoDB" id="8479357at2"/>
<dbReference type="PANTHER" id="PTHR30419">
    <property type="entry name" value="HTH-TYPE TRANSCRIPTIONAL REGULATOR YBHD"/>
    <property type="match status" value="1"/>
</dbReference>
<keyword evidence="7" id="KW-1185">Reference proteome</keyword>
<evidence type="ECO:0000256" key="4">
    <source>
        <dbReference type="ARBA" id="ARBA00023163"/>
    </source>
</evidence>
<evidence type="ECO:0000313" key="7">
    <source>
        <dbReference type="Proteomes" id="UP000198755"/>
    </source>
</evidence>
<dbReference type="GO" id="GO:0003700">
    <property type="term" value="F:DNA-binding transcription factor activity"/>
    <property type="evidence" value="ECO:0007669"/>
    <property type="project" value="InterPro"/>
</dbReference>
<evidence type="ECO:0000256" key="3">
    <source>
        <dbReference type="ARBA" id="ARBA00023125"/>
    </source>
</evidence>
<gene>
    <name evidence="6" type="ORF">SAMN05444581_101138</name>
</gene>
<dbReference type="AlphaFoldDB" id="A0A1I3VVF0"/>
<accession>A0A1I3VVF0</accession>
<dbReference type="STRING" id="1612308.SAMN05444581_101138"/>
<dbReference type="InterPro" id="IPR036390">
    <property type="entry name" value="WH_DNA-bd_sf"/>
</dbReference>